<feature type="region of interest" description="Disordered" evidence="1">
    <location>
        <begin position="245"/>
        <end position="271"/>
    </location>
</feature>
<gene>
    <name evidence="3" type="ORF">ACFQGL_21935</name>
</gene>
<evidence type="ECO:0000256" key="1">
    <source>
        <dbReference type="SAM" id="MobiDB-lite"/>
    </source>
</evidence>
<organism evidence="3 4">
    <name type="scientific">Micromonospora vulcania</name>
    <dbReference type="NCBI Taxonomy" id="1441873"/>
    <lineage>
        <taxon>Bacteria</taxon>
        <taxon>Bacillati</taxon>
        <taxon>Actinomycetota</taxon>
        <taxon>Actinomycetes</taxon>
        <taxon>Micromonosporales</taxon>
        <taxon>Micromonosporaceae</taxon>
        <taxon>Micromonospora</taxon>
    </lineage>
</organism>
<protein>
    <submittedName>
        <fullName evidence="3">Uncharacterized protein</fullName>
    </submittedName>
</protein>
<keyword evidence="2" id="KW-0812">Transmembrane</keyword>
<comment type="caution">
    <text evidence="3">The sequence shown here is derived from an EMBL/GenBank/DDBJ whole genome shotgun (WGS) entry which is preliminary data.</text>
</comment>
<keyword evidence="2" id="KW-1133">Transmembrane helix</keyword>
<accession>A0ABW1H8N0</accession>
<name>A0ABW1H8N0_9ACTN</name>
<keyword evidence="4" id="KW-1185">Reference proteome</keyword>
<evidence type="ECO:0000256" key="2">
    <source>
        <dbReference type="SAM" id="Phobius"/>
    </source>
</evidence>
<feature type="compositionally biased region" description="Acidic residues" evidence="1">
    <location>
        <begin position="248"/>
        <end position="258"/>
    </location>
</feature>
<dbReference type="RefSeq" id="WP_377514128.1">
    <property type="nucleotide sequence ID" value="NZ_JBHSQS010000013.1"/>
</dbReference>
<dbReference type="EMBL" id="JBHSQS010000013">
    <property type="protein sequence ID" value="MFC5926000.1"/>
    <property type="molecule type" value="Genomic_DNA"/>
</dbReference>
<evidence type="ECO:0000313" key="4">
    <source>
        <dbReference type="Proteomes" id="UP001596226"/>
    </source>
</evidence>
<sequence length="286" mass="29678">MDELTKQFRAAVAESPPSRINLDALIATDRQRRRHRAWTLTGTGVAAAVATVAVVPTLVAAPGAGPGGMTLPSLGSGSPAASASLCAVVNPSPSGPELPLQTYDTVRVSPTERPEAGVPRLTTALRAALAATVPTNLTVTGTIPECDQPQFTYQPPYREYTTIATLTRDGQRSHLEVGVRPTSVEARTDCAGTPDGRDCEVRALGEDGVATLSTSRDPAGGILRMVQLQRSDGTSVTVRVGNLLYGDGDGDGDGDDSPPESAAPEALLTSQELVELARAPGLTLYP</sequence>
<reference evidence="4" key="1">
    <citation type="journal article" date="2019" name="Int. J. Syst. Evol. Microbiol.">
        <title>The Global Catalogue of Microorganisms (GCM) 10K type strain sequencing project: providing services to taxonomists for standard genome sequencing and annotation.</title>
        <authorList>
            <consortium name="The Broad Institute Genomics Platform"/>
            <consortium name="The Broad Institute Genome Sequencing Center for Infectious Disease"/>
            <person name="Wu L."/>
            <person name="Ma J."/>
        </authorList>
    </citation>
    <scope>NUCLEOTIDE SEQUENCE [LARGE SCALE GENOMIC DNA]</scope>
    <source>
        <strain evidence="4">CGMCC 4.7144</strain>
    </source>
</reference>
<dbReference type="Proteomes" id="UP001596226">
    <property type="component" value="Unassembled WGS sequence"/>
</dbReference>
<feature type="transmembrane region" description="Helical" evidence="2">
    <location>
        <begin position="37"/>
        <end position="59"/>
    </location>
</feature>
<evidence type="ECO:0000313" key="3">
    <source>
        <dbReference type="EMBL" id="MFC5926000.1"/>
    </source>
</evidence>
<proteinExistence type="predicted"/>
<keyword evidence="2" id="KW-0472">Membrane</keyword>